<dbReference type="AlphaFoldDB" id="A0A164TR78"/>
<proteinExistence type="predicted"/>
<comment type="caution">
    <text evidence="1">The sequence shown here is derived from an EMBL/GenBank/DDBJ whole genome shotgun (WGS) entry which is preliminary data.</text>
</comment>
<dbReference type="Proteomes" id="UP000076858">
    <property type="component" value="Unassembled WGS sequence"/>
</dbReference>
<accession>A0A164TR78</accession>
<sequence length="38" mass="4494">MRQKKQNKTRIFFIHLKTHTIRVGPHPPTVGEINQTKI</sequence>
<organism evidence="1 2">
    <name type="scientific">Daphnia magna</name>
    <dbReference type="NCBI Taxonomy" id="35525"/>
    <lineage>
        <taxon>Eukaryota</taxon>
        <taxon>Metazoa</taxon>
        <taxon>Ecdysozoa</taxon>
        <taxon>Arthropoda</taxon>
        <taxon>Crustacea</taxon>
        <taxon>Branchiopoda</taxon>
        <taxon>Diplostraca</taxon>
        <taxon>Cladocera</taxon>
        <taxon>Anomopoda</taxon>
        <taxon>Daphniidae</taxon>
        <taxon>Daphnia</taxon>
    </lineage>
</organism>
<protein>
    <submittedName>
        <fullName evidence="1">Uncharacterized protein</fullName>
    </submittedName>
</protein>
<keyword evidence="2" id="KW-1185">Reference proteome</keyword>
<name>A0A164TR78_9CRUS</name>
<evidence type="ECO:0000313" key="1">
    <source>
        <dbReference type="EMBL" id="KZS10678.1"/>
    </source>
</evidence>
<dbReference type="EMBL" id="LRGB01001762">
    <property type="protein sequence ID" value="KZS10678.1"/>
    <property type="molecule type" value="Genomic_DNA"/>
</dbReference>
<gene>
    <name evidence="1" type="ORF">APZ42_024803</name>
</gene>
<evidence type="ECO:0000313" key="2">
    <source>
        <dbReference type="Proteomes" id="UP000076858"/>
    </source>
</evidence>
<reference evidence="1 2" key="1">
    <citation type="submission" date="2016-03" db="EMBL/GenBank/DDBJ databases">
        <title>EvidentialGene: Evidence-directed Construction of Genes on Genomes.</title>
        <authorList>
            <person name="Gilbert D.G."/>
            <person name="Choi J.-H."/>
            <person name="Mockaitis K."/>
            <person name="Colbourne J."/>
            <person name="Pfrender M."/>
        </authorList>
    </citation>
    <scope>NUCLEOTIDE SEQUENCE [LARGE SCALE GENOMIC DNA]</scope>
    <source>
        <strain evidence="1 2">Xinb3</strain>
        <tissue evidence="1">Complete organism</tissue>
    </source>
</reference>